<dbReference type="Proteomes" id="UP000813427">
    <property type="component" value="Unassembled WGS sequence"/>
</dbReference>
<evidence type="ECO:0000313" key="2">
    <source>
        <dbReference type="Proteomes" id="UP000813427"/>
    </source>
</evidence>
<proteinExistence type="predicted"/>
<sequence>MPQRSFVHHSDLVTNDFPMLWVGEDAPALQRREYMYAFLLWMRPGTTIGEVQEVEVEFKDTSPTPQYPWDYSGPRYQFFNDHLLRHQALRRFLLGELNSQTPLLLALTNQPSTAESLSTEIPPEFSSTPGTLNHHENLENHDAQAPETRSAIALYLDRVADVSARLQCVEDENFDSITVAFLVTALDQPDSAQRMYNFLKEAELGMWYRLNEVSSKPLRDLTSLGSLQEGSDLHGLNCAIVSVTEDDTGCRRLQFQHIYDQE</sequence>
<gene>
    <name evidence="1" type="ORF">BKA59DRAFT_527353</name>
</gene>
<dbReference type="AlphaFoldDB" id="A0A8K0RXX9"/>
<dbReference type="OrthoDB" id="5086035at2759"/>
<evidence type="ECO:0000313" key="1">
    <source>
        <dbReference type="EMBL" id="KAH7245582.1"/>
    </source>
</evidence>
<name>A0A8K0RXX9_9HYPO</name>
<protein>
    <submittedName>
        <fullName evidence="1">Uncharacterized protein</fullName>
    </submittedName>
</protein>
<dbReference type="EMBL" id="JAGPXF010000004">
    <property type="protein sequence ID" value="KAH7245582.1"/>
    <property type="molecule type" value="Genomic_DNA"/>
</dbReference>
<comment type="caution">
    <text evidence="1">The sequence shown here is derived from an EMBL/GenBank/DDBJ whole genome shotgun (WGS) entry which is preliminary data.</text>
</comment>
<organism evidence="1 2">
    <name type="scientific">Fusarium tricinctum</name>
    <dbReference type="NCBI Taxonomy" id="61284"/>
    <lineage>
        <taxon>Eukaryota</taxon>
        <taxon>Fungi</taxon>
        <taxon>Dikarya</taxon>
        <taxon>Ascomycota</taxon>
        <taxon>Pezizomycotina</taxon>
        <taxon>Sordariomycetes</taxon>
        <taxon>Hypocreomycetidae</taxon>
        <taxon>Hypocreales</taxon>
        <taxon>Nectriaceae</taxon>
        <taxon>Fusarium</taxon>
        <taxon>Fusarium tricinctum species complex</taxon>
    </lineage>
</organism>
<reference evidence="1" key="1">
    <citation type="journal article" date="2021" name="Nat. Commun.">
        <title>Genetic determinants of endophytism in the Arabidopsis root mycobiome.</title>
        <authorList>
            <person name="Mesny F."/>
            <person name="Miyauchi S."/>
            <person name="Thiergart T."/>
            <person name="Pickel B."/>
            <person name="Atanasova L."/>
            <person name="Karlsson M."/>
            <person name="Huettel B."/>
            <person name="Barry K.W."/>
            <person name="Haridas S."/>
            <person name="Chen C."/>
            <person name="Bauer D."/>
            <person name="Andreopoulos W."/>
            <person name="Pangilinan J."/>
            <person name="LaButti K."/>
            <person name="Riley R."/>
            <person name="Lipzen A."/>
            <person name="Clum A."/>
            <person name="Drula E."/>
            <person name="Henrissat B."/>
            <person name="Kohler A."/>
            <person name="Grigoriev I.V."/>
            <person name="Martin F.M."/>
            <person name="Hacquard S."/>
        </authorList>
    </citation>
    <scope>NUCLEOTIDE SEQUENCE</scope>
    <source>
        <strain evidence="1">MPI-SDFR-AT-0068</strain>
    </source>
</reference>
<keyword evidence="2" id="KW-1185">Reference proteome</keyword>
<accession>A0A8K0RXX9</accession>